<dbReference type="InterPro" id="IPR039421">
    <property type="entry name" value="Type_1_exporter"/>
</dbReference>
<feature type="transmembrane region" description="Helical" evidence="8">
    <location>
        <begin position="934"/>
        <end position="959"/>
    </location>
</feature>
<feature type="transmembrane region" description="Helical" evidence="8">
    <location>
        <begin position="830"/>
        <end position="850"/>
    </location>
</feature>
<dbReference type="Proteomes" id="UP000256601">
    <property type="component" value="Unassembled WGS sequence"/>
</dbReference>
<feature type="transmembrane region" description="Helical" evidence="8">
    <location>
        <begin position="692"/>
        <end position="715"/>
    </location>
</feature>
<dbReference type="PROSITE" id="PS00211">
    <property type="entry name" value="ABC_TRANSPORTER_1"/>
    <property type="match status" value="2"/>
</dbReference>
<dbReference type="GO" id="GO:0015421">
    <property type="term" value="F:ABC-type oligopeptide transporter activity"/>
    <property type="evidence" value="ECO:0007669"/>
    <property type="project" value="TreeGrafter"/>
</dbReference>
<dbReference type="SUPFAM" id="SSF90123">
    <property type="entry name" value="ABC transporter transmembrane region"/>
    <property type="match status" value="2"/>
</dbReference>
<dbReference type="SMR" id="A0A1D8NHB5"/>
<dbReference type="Proteomes" id="UP000182444">
    <property type="component" value="Chromosome 1E"/>
</dbReference>
<evidence type="ECO:0000256" key="4">
    <source>
        <dbReference type="ARBA" id="ARBA00022741"/>
    </source>
</evidence>
<dbReference type="SMART" id="SM00382">
    <property type="entry name" value="AAA"/>
    <property type="match status" value="2"/>
</dbReference>
<feature type="transmembrane region" description="Helical" evidence="8">
    <location>
        <begin position="320"/>
        <end position="339"/>
    </location>
</feature>
<evidence type="ECO:0000256" key="6">
    <source>
        <dbReference type="ARBA" id="ARBA00022989"/>
    </source>
</evidence>
<dbReference type="SUPFAM" id="SSF52540">
    <property type="entry name" value="P-loop containing nucleoside triphosphate hydrolases"/>
    <property type="match status" value="2"/>
</dbReference>
<accession>A0A1D8NHB5</accession>
<dbReference type="InterPro" id="IPR036640">
    <property type="entry name" value="ABC1_TM_sf"/>
</dbReference>
<feature type="transmembrane region" description="Helical" evidence="8">
    <location>
        <begin position="971"/>
        <end position="990"/>
    </location>
</feature>
<keyword evidence="12" id="KW-0378">Hydrolase</keyword>
<feature type="transmembrane region" description="Helical" evidence="8">
    <location>
        <begin position="102"/>
        <end position="127"/>
    </location>
</feature>
<evidence type="ECO:0000256" key="1">
    <source>
        <dbReference type="ARBA" id="ARBA00004141"/>
    </source>
</evidence>
<dbReference type="InterPro" id="IPR011527">
    <property type="entry name" value="ABC1_TM_dom"/>
</dbReference>
<dbReference type="eggNOG" id="KOG0055">
    <property type="taxonomic scope" value="Eukaryota"/>
</dbReference>
<evidence type="ECO:0000256" key="8">
    <source>
        <dbReference type="SAM" id="Phobius"/>
    </source>
</evidence>
<comment type="subcellular location">
    <subcellularLocation>
        <location evidence="1">Membrane</location>
        <topology evidence="1">Multi-pass membrane protein</topology>
    </subcellularLocation>
</comment>
<reference evidence="12 14" key="2">
    <citation type="submission" date="2018-07" db="EMBL/GenBank/DDBJ databases">
        <title>Draft Genome Assemblies for Five Robust Yarrowia lipolytica Strains Exhibiting High Lipid Production and Pentose Sugar Utilization and Sugar Alcohol Secretion from Undetoxified Lignocellulosic Biomass Hydrolysates.</title>
        <authorList>
            <consortium name="DOE Joint Genome Institute"/>
            <person name="Walker C."/>
            <person name="Ryu S."/>
            <person name="Na H."/>
            <person name="Zane M."/>
            <person name="LaButti K."/>
            <person name="Lipzen A."/>
            <person name="Haridas S."/>
            <person name="Barry K."/>
            <person name="Grigoriev I.V."/>
            <person name="Quarterman J."/>
            <person name="Slininger P."/>
            <person name="Dien B."/>
            <person name="Trinh C.T."/>
        </authorList>
    </citation>
    <scope>NUCLEOTIDE SEQUENCE [LARGE SCALE GENOMIC DNA]</scope>
    <source>
        <strain evidence="12 14">YB392</strain>
    </source>
</reference>
<dbReference type="Gene3D" id="3.40.50.300">
    <property type="entry name" value="P-loop containing nucleotide triphosphate hydrolases"/>
    <property type="match status" value="2"/>
</dbReference>
<evidence type="ECO:0000259" key="9">
    <source>
        <dbReference type="PROSITE" id="PS50893"/>
    </source>
</evidence>
<dbReference type="FunFam" id="3.40.50.300:FF:000604">
    <property type="entry name" value="ABC transporter B family member 28"/>
    <property type="match status" value="1"/>
</dbReference>
<dbReference type="GO" id="GO:0016887">
    <property type="term" value="F:ATP hydrolysis activity"/>
    <property type="evidence" value="ECO:0007669"/>
    <property type="project" value="InterPro"/>
</dbReference>
<feature type="transmembrane region" description="Helical" evidence="8">
    <location>
        <begin position="290"/>
        <end position="308"/>
    </location>
</feature>
<dbReference type="VEuPathDB" id="FungiDB:YALI1_E07178g"/>
<feature type="domain" description="ABC transmembrane type-1" evidence="10">
    <location>
        <begin position="696"/>
        <end position="998"/>
    </location>
</feature>
<keyword evidence="4" id="KW-0547">Nucleotide-binding</keyword>
<dbReference type="AlphaFoldDB" id="A0A1D8NHB5"/>
<dbReference type="EMBL" id="KZ857328">
    <property type="protein sequence ID" value="RDW27835.1"/>
    <property type="molecule type" value="Genomic_DNA"/>
</dbReference>
<dbReference type="Pfam" id="PF00005">
    <property type="entry name" value="ABC_tran"/>
    <property type="match status" value="2"/>
</dbReference>
<dbReference type="GeneID" id="2912340"/>
<evidence type="ECO:0000259" key="10">
    <source>
        <dbReference type="PROSITE" id="PS50929"/>
    </source>
</evidence>
<dbReference type="Gene3D" id="1.20.1560.10">
    <property type="entry name" value="ABC transporter type 1, transmembrane domain"/>
    <property type="match status" value="1"/>
</dbReference>
<evidence type="ECO:0000256" key="7">
    <source>
        <dbReference type="ARBA" id="ARBA00023136"/>
    </source>
</evidence>
<reference evidence="11 13" key="1">
    <citation type="journal article" date="2016" name="PLoS ONE">
        <title>Sequence Assembly of Yarrowia lipolytica Strain W29/CLIB89 Shows Transposable Element Diversity.</title>
        <authorList>
            <person name="Magnan C."/>
            <person name="Yu J."/>
            <person name="Chang I."/>
            <person name="Jahn E."/>
            <person name="Kanomata Y."/>
            <person name="Wu J."/>
            <person name="Zeller M."/>
            <person name="Oakes M."/>
            <person name="Baldi P."/>
            <person name="Sandmeyer S."/>
        </authorList>
    </citation>
    <scope>NUCLEOTIDE SEQUENCE [LARGE SCALE GENOMIC DNA]</scope>
    <source>
        <strain evidence="11">CLIB89</strain>
        <strain evidence="13">CLIB89(W29)</strain>
    </source>
</reference>
<keyword evidence="7 8" id="KW-0472">Membrane</keyword>
<feature type="transmembrane region" description="Helical" evidence="8">
    <location>
        <begin position="856"/>
        <end position="876"/>
    </location>
</feature>
<dbReference type="PROSITE" id="PS50929">
    <property type="entry name" value="ABC_TM1F"/>
    <property type="match status" value="2"/>
</dbReference>
<dbReference type="InterPro" id="IPR027417">
    <property type="entry name" value="P-loop_NTPase"/>
</dbReference>
<dbReference type="InterPro" id="IPR017871">
    <property type="entry name" value="ABC_transporter-like_CS"/>
</dbReference>
<feature type="domain" description="ABC transporter" evidence="9">
    <location>
        <begin position="380"/>
        <end position="616"/>
    </location>
</feature>
<evidence type="ECO:0000313" key="13">
    <source>
        <dbReference type="Proteomes" id="UP000182444"/>
    </source>
</evidence>
<evidence type="ECO:0000256" key="5">
    <source>
        <dbReference type="ARBA" id="ARBA00022840"/>
    </source>
</evidence>
<dbReference type="InterPro" id="IPR003439">
    <property type="entry name" value="ABC_transporter-like_ATP-bd"/>
</dbReference>
<feature type="transmembrane region" description="Helical" evidence="8">
    <location>
        <begin position="735"/>
        <end position="755"/>
    </location>
</feature>
<proteinExistence type="predicted"/>
<dbReference type="KEGG" id="yli:2912340"/>
<evidence type="ECO:0000313" key="12">
    <source>
        <dbReference type="EMBL" id="RDW27835.1"/>
    </source>
</evidence>
<dbReference type="PANTHER" id="PTHR43394:SF1">
    <property type="entry name" value="ATP-BINDING CASSETTE SUB-FAMILY B MEMBER 10, MITOCHONDRIAL"/>
    <property type="match status" value="1"/>
</dbReference>
<sequence length="1279" mass="142245">MKNDYKNSIEMESIAGSVSEESIPESSLPPYTEFDKPAEPCSVFKFTIKSDLPYIFVGIVCCALEAGVGPLQTVLMGKIFDTLAKHMKGTLENKFMAEIGKYCGMSLGLVFLGFCTDFFSNIAFIYYGDRQLLRLSRKIKDTFVKYKSMAWYDHNQGVQGSLNVAFRNIEDIQGACCSAIAFAIKDVLTIAISMGVAMYHSWSLTLVIMAGLPIIVLVAMGVAPRLQRHFRDYKGVITDASVMIDWSMSGLQHVKLSNGEKKQMSILQYQMHLATICYMKFTTWSAAQQAFMQVLALIMFVQGFWFGAKQVQIGNLTAGAVMTCFFSAMAVTSHIASITGQMMSIMKAMVSAGLVNQLINSAKPSKVDVRQYPEKCDGNIIFNGVTFAYPTRPGVPVLKNVKLEFKQGQTTFVVGQSGSGKSTISNLLLQVYDSYDGEIRVDGFETRGVSTRWLYESINVVRQSTALFETSIRENIQLGRGAEWKSATEHDIDKACQFALLSSTICDLPLGLDTKTTNLSGGQRQRVALARAYVRNSPVLIMDESLSALDIVFRELMVEAIRKWRKNKTTIVVTHELSQIQSGDYVYLMRDGEVVQSGLRKDIENVGYFKELREQGQTKEADKEAPPVNEIGDFDQNMIRNTYIPMKTTRGVRKWVDVKPPPQRDVLDRKRKPVGYFEFSKLVLKTIPNKPLFYSGLLLSFLLGAANPAFGWTISQVISQIMPNGESDSSLNKTLVKWSLIVIGIALLQGALAFLHTYTLERAANGWAVFLRKSSFKTVVTREMSWFSRAVDSDHDTPDIGPFHFDRNSSGITELIINETEELRSAVTTFFSAVISIFTICVVGFIWSLVQGWKLTLVSFSIFPGFLLTSQLYAYVSSVWEMGLRERIVRVQSLIHECVTGVSEVRILNLENYFEHKYIKLEDAVLKYAKMRAFLVSITYASHQMFTPLLQVIILWVGMKLINDGEYTMEKLMGVMVILIQAMTTAAGALETIPQMSKGMNVTKTLFALMDEGRAETSEDGGTECPDLHGEIVFRGVDFSYQSRKEAPVLNNFSMKVASQEAVVIVGPSGSGKSTITNLLTKLYPYRRGIVSIGRHDIRDIDTAYLRQRLAVVTQSAAFYNGSITSNLTYGCAADPEEIERVCKLVGIHDFIMSLSDGYNTVIGNETGSGTALLSGGQSQRLSIARALLRKPQILILDECTSALDNASAKVVHELILKLKKMRKVTMIVITHSHELMKLGDRVLVLGAHGEGVVEQGPYKELISHRGPLYTLVNGGICH</sequence>
<gene>
    <name evidence="12" type="ORF">B0I71DRAFT_163202</name>
    <name evidence="11" type="ORF">YALI1_E07178g</name>
</gene>
<organism evidence="11 13">
    <name type="scientific">Yarrowia lipolytica</name>
    <name type="common">Candida lipolytica</name>
    <dbReference type="NCBI Taxonomy" id="4952"/>
    <lineage>
        <taxon>Eukaryota</taxon>
        <taxon>Fungi</taxon>
        <taxon>Dikarya</taxon>
        <taxon>Ascomycota</taxon>
        <taxon>Saccharomycotina</taxon>
        <taxon>Dipodascomycetes</taxon>
        <taxon>Dipodascales</taxon>
        <taxon>Dipodascales incertae sedis</taxon>
        <taxon>Yarrowia</taxon>
    </lineage>
</organism>
<dbReference type="GO" id="GO:0005524">
    <property type="term" value="F:ATP binding"/>
    <property type="evidence" value="ECO:0007669"/>
    <property type="project" value="UniProtKB-KW"/>
</dbReference>
<feature type="domain" description="ABC transmembrane type-1" evidence="10">
    <location>
        <begin position="56"/>
        <end position="347"/>
    </location>
</feature>
<keyword evidence="6 8" id="KW-1133">Transmembrane helix</keyword>
<feature type="transmembrane region" description="Helical" evidence="8">
    <location>
        <begin position="202"/>
        <end position="223"/>
    </location>
</feature>
<keyword evidence="5" id="KW-0067">ATP-binding</keyword>
<dbReference type="PANTHER" id="PTHR43394">
    <property type="entry name" value="ATP-DEPENDENT PERMEASE MDL1, MITOCHONDRIAL"/>
    <property type="match status" value="1"/>
</dbReference>
<keyword evidence="2" id="KW-0813">Transport</keyword>
<dbReference type="OMA" id="TFWACLT"/>
<dbReference type="EMBL" id="CP017557">
    <property type="protein sequence ID" value="AOW05019.1"/>
    <property type="molecule type" value="Genomic_DNA"/>
</dbReference>
<evidence type="ECO:0000313" key="14">
    <source>
        <dbReference type="Proteomes" id="UP000256601"/>
    </source>
</evidence>
<name>A0A1D8NHB5_YARLL</name>
<feature type="transmembrane region" description="Helical" evidence="8">
    <location>
        <begin position="54"/>
        <end position="81"/>
    </location>
</feature>
<dbReference type="GO" id="GO:0005737">
    <property type="term" value="C:cytoplasm"/>
    <property type="evidence" value="ECO:0007669"/>
    <property type="project" value="UniProtKB-ARBA"/>
</dbReference>
<dbReference type="PROSITE" id="PS50893">
    <property type="entry name" value="ABC_TRANSPORTER_2"/>
    <property type="match status" value="2"/>
</dbReference>
<evidence type="ECO:0000313" key="11">
    <source>
        <dbReference type="EMBL" id="AOW05019.1"/>
    </source>
</evidence>
<evidence type="ECO:0000256" key="2">
    <source>
        <dbReference type="ARBA" id="ARBA00022448"/>
    </source>
</evidence>
<evidence type="ECO:0000256" key="3">
    <source>
        <dbReference type="ARBA" id="ARBA00022692"/>
    </source>
</evidence>
<feature type="domain" description="ABC transporter" evidence="9">
    <location>
        <begin position="1034"/>
        <end position="1275"/>
    </location>
</feature>
<dbReference type="CDD" id="cd18578">
    <property type="entry name" value="ABC_6TM_Pgp_ABCB1_D2_like"/>
    <property type="match status" value="1"/>
</dbReference>
<keyword evidence="3 8" id="KW-0812">Transmembrane</keyword>
<protein>
    <submittedName>
        <fullName evidence="12">P-loop containing nucleoside triphosphate hydrolase protein</fullName>
    </submittedName>
</protein>
<dbReference type="VEuPathDB" id="FungiDB:YALI0_E05973g"/>
<dbReference type="Pfam" id="PF00664">
    <property type="entry name" value="ABC_membrane"/>
    <property type="match status" value="2"/>
</dbReference>
<dbReference type="GO" id="GO:0016020">
    <property type="term" value="C:membrane"/>
    <property type="evidence" value="ECO:0007669"/>
    <property type="project" value="UniProtKB-SubCell"/>
</dbReference>
<dbReference type="FunFam" id="3.40.50.300:FF:001471">
    <property type="entry name" value="P-loop containing nucleoside triphosphate hydrolase protein"/>
    <property type="match status" value="1"/>
</dbReference>
<dbReference type="InterPro" id="IPR003593">
    <property type="entry name" value="AAA+_ATPase"/>
</dbReference>
<dbReference type="CDD" id="cd18577">
    <property type="entry name" value="ABC_6TM_Pgp_ABCB1_D1_like"/>
    <property type="match status" value="1"/>
</dbReference>